<organism evidence="2 3">
    <name type="scientific">Hydrogenivirga caldilitoris</name>
    <dbReference type="NCBI Taxonomy" id="246264"/>
    <lineage>
        <taxon>Bacteria</taxon>
        <taxon>Pseudomonadati</taxon>
        <taxon>Aquificota</taxon>
        <taxon>Aquificia</taxon>
        <taxon>Aquificales</taxon>
        <taxon>Aquificaceae</taxon>
        <taxon>Hydrogenivirga</taxon>
    </lineage>
</organism>
<name>A0A497XQA9_9AQUI</name>
<dbReference type="RefSeq" id="WP_121010080.1">
    <property type="nucleotide sequence ID" value="NZ_RCCJ01000001.1"/>
</dbReference>
<accession>A0A497XQA9</accession>
<reference evidence="2 3" key="1">
    <citation type="submission" date="2018-10" db="EMBL/GenBank/DDBJ databases">
        <title>Genomic Encyclopedia of Archaeal and Bacterial Type Strains, Phase II (KMG-II): from individual species to whole genera.</title>
        <authorList>
            <person name="Goeker M."/>
        </authorList>
    </citation>
    <scope>NUCLEOTIDE SEQUENCE [LARGE SCALE GENOMIC DNA]</scope>
    <source>
        <strain evidence="2 3">DSM 16510</strain>
    </source>
</reference>
<dbReference type="OrthoDB" id="426765at2"/>
<gene>
    <name evidence="2" type="ORF">BCF55_0717</name>
</gene>
<proteinExistence type="predicted"/>
<feature type="domain" description="PIN" evidence="1">
    <location>
        <begin position="6"/>
        <end position="118"/>
    </location>
</feature>
<dbReference type="EMBL" id="RCCJ01000001">
    <property type="protein sequence ID" value="RLJ70444.1"/>
    <property type="molecule type" value="Genomic_DNA"/>
</dbReference>
<keyword evidence="3" id="KW-1185">Reference proteome</keyword>
<dbReference type="AlphaFoldDB" id="A0A497XQA9"/>
<dbReference type="SMART" id="SM00670">
    <property type="entry name" value="PINc"/>
    <property type="match status" value="1"/>
</dbReference>
<dbReference type="InterPro" id="IPR002850">
    <property type="entry name" value="PIN_toxin-like"/>
</dbReference>
<protein>
    <submittedName>
        <fullName evidence="2">Putative PIN family toxin of toxin-antitoxin system</fullName>
    </submittedName>
</protein>
<dbReference type="Proteomes" id="UP000267841">
    <property type="component" value="Unassembled WGS sequence"/>
</dbReference>
<dbReference type="Pfam" id="PF13470">
    <property type="entry name" value="PIN_3"/>
    <property type="match status" value="1"/>
</dbReference>
<dbReference type="InterPro" id="IPR002716">
    <property type="entry name" value="PIN_dom"/>
</dbReference>
<evidence type="ECO:0000313" key="3">
    <source>
        <dbReference type="Proteomes" id="UP000267841"/>
    </source>
</evidence>
<dbReference type="PANTHER" id="PTHR34610">
    <property type="entry name" value="SSL7007 PROTEIN"/>
    <property type="match status" value="1"/>
</dbReference>
<evidence type="ECO:0000313" key="2">
    <source>
        <dbReference type="EMBL" id="RLJ70444.1"/>
    </source>
</evidence>
<comment type="caution">
    <text evidence="2">The sequence shown here is derived from an EMBL/GenBank/DDBJ whole genome shotgun (WGS) entry which is preliminary data.</text>
</comment>
<dbReference type="PANTHER" id="PTHR34610:SF4">
    <property type="entry name" value="SLL8027 PROTEIN"/>
    <property type="match status" value="1"/>
</dbReference>
<dbReference type="InterPro" id="IPR029060">
    <property type="entry name" value="PIN-like_dom_sf"/>
</dbReference>
<evidence type="ECO:0000259" key="1">
    <source>
        <dbReference type="SMART" id="SM00670"/>
    </source>
</evidence>
<dbReference type="SUPFAM" id="SSF88723">
    <property type="entry name" value="PIN domain-like"/>
    <property type="match status" value="1"/>
</dbReference>
<sequence length="138" mass="15787">MGKDELKVVLDTNVILSVLLFGSRLEFIRMAWKEGKLKLLFSEETLEELVRVLHYPKFGLEGEEIDFLIYVEVLPYAEVVREVVEINREICRDDLKFLKCAVSGGANFIVGGDKDILSVKEIEGVRIITPAELRKFLK</sequence>
<dbReference type="NCBIfam" id="TIGR00305">
    <property type="entry name" value="putative toxin-antitoxin system toxin component, PIN family"/>
    <property type="match status" value="1"/>
</dbReference>